<evidence type="ECO:0000313" key="2">
    <source>
        <dbReference type="Proteomes" id="UP000051790"/>
    </source>
</evidence>
<reference evidence="1 2" key="1">
    <citation type="journal article" date="2015" name="Genome Announc.">
        <title>Expanding the biotechnology potential of lactobacilli through comparative genomics of 213 strains and associated genera.</title>
        <authorList>
            <person name="Sun Z."/>
            <person name="Harris H.M."/>
            <person name="McCann A."/>
            <person name="Guo C."/>
            <person name="Argimon S."/>
            <person name="Zhang W."/>
            <person name="Yang X."/>
            <person name="Jeffery I.B."/>
            <person name="Cooney J.C."/>
            <person name="Kagawa T.F."/>
            <person name="Liu W."/>
            <person name="Song Y."/>
            <person name="Salvetti E."/>
            <person name="Wrobel A."/>
            <person name="Rasinkangas P."/>
            <person name="Parkhill J."/>
            <person name="Rea M.C."/>
            <person name="O'Sullivan O."/>
            <person name="Ritari J."/>
            <person name="Douillard F.P."/>
            <person name="Paul Ross R."/>
            <person name="Yang R."/>
            <person name="Briner A.E."/>
            <person name="Felis G.E."/>
            <person name="de Vos W.M."/>
            <person name="Barrangou R."/>
            <person name="Klaenhammer T.R."/>
            <person name="Caufield P.W."/>
            <person name="Cui Y."/>
            <person name="Zhang H."/>
            <person name="O'Toole P.W."/>
        </authorList>
    </citation>
    <scope>NUCLEOTIDE SEQUENCE [LARGE SCALE GENOMIC DNA]</scope>
    <source>
        <strain evidence="1 2">DSM 13343</strain>
    </source>
</reference>
<dbReference type="EMBL" id="AZEU01000121">
    <property type="protein sequence ID" value="KRL45604.1"/>
    <property type="molecule type" value="Genomic_DNA"/>
</dbReference>
<keyword evidence="2" id="KW-1185">Reference proteome</keyword>
<protein>
    <submittedName>
        <fullName evidence="1">Uncharacterized protein</fullName>
    </submittedName>
</protein>
<dbReference type="Proteomes" id="UP000051790">
    <property type="component" value="Unassembled WGS sequence"/>
</dbReference>
<dbReference type="PATRIC" id="fig|1423769.4.peg.677"/>
<dbReference type="AlphaFoldDB" id="A0A0R1QS67"/>
<comment type="caution">
    <text evidence="1">The sequence shown here is derived from an EMBL/GenBank/DDBJ whole genome shotgun (WGS) entry which is preliminary data.</text>
</comment>
<name>A0A0R1QS67_9LACO</name>
<evidence type="ECO:0000313" key="1">
    <source>
        <dbReference type="EMBL" id="KRL45604.1"/>
    </source>
</evidence>
<organism evidence="1 2">
    <name type="scientific">Lacticaseibacillus manihotivorans DSM 13343 = JCM 12514</name>
    <dbReference type="NCBI Taxonomy" id="1423769"/>
    <lineage>
        <taxon>Bacteria</taxon>
        <taxon>Bacillati</taxon>
        <taxon>Bacillota</taxon>
        <taxon>Bacilli</taxon>
        <taxon>Lactobacillales</taxon>
        <taxon>Lactobacillaceae</taxon>
        <taxon>Lacticaseibacillus</taxon>
    </lineage>
</organism>
<accession>A0A0R1QS67</accession>
<sequence length="59" mass="6870">MEDKIMATITRKSSPLQLNAEKYKRFKERANGKITAKRHEEVRKAGEALRGVHIYKLTK</sequence>
<proteinExistence type="predicted"/>
<gene>
    <name evidence="1" type="ORF">FD01_GL000636</name>
</gene>